<evidence type="ECO:0000313" key="2">
    <source>
        <dbReference type="EMBL" id="OTA18133.1"/>
    </source>
</evidence>
<sequence length="56" mass="6344">MSQEAFADKCGLDRTYVSGIERGVRNPTLEIIYVIANGLQIELNSLFDFKTKFPPH</sequence>
<dbReference type="InterPro" id="IPR010982">
    <property type="entry name" value="Lambda_DNA-bd_dom_sf"/>
</dbReference>
<dbReference type="Proteomes" id="UP000194204">
    <property type="component" value="Unassembled WGS sequence"/>
</dbReference>
<accession>A0A1Y2SKN3</accession>
<evidence type="ECO:0000259" key="1">
    <source>
        <dbReference type="PROSITE" id="PS50943"/>
    </source>
</evidence>
<dbReference type="PROSITE" id="PS50943">
    <property type="entry name" value="HTH_CROC1"/>
    <property type="match status" value="1"/>
</dbReference>
<dbReference type="STRING" id="40578.Xbed_03202"/>
<dbReference type="CDD" id="cd00093">
    <property type="entry name" value="HTH_XRE"/>
    <property type="match status" value="1"/>
</dbReference>
<dbReference type="SUPFAM" id="SSF47413">
    <property type="entry name" value="lambda repressor-like DNA-binding domains"/>
    <property type="match status" value="1"/>
</dbReference>
<feature type="domain" description="HTH cro/C1-type" evidence="1">
    <location>
        <begin position="1"/>
        <end position="46"/>
    </location>
</feature>
<name>A0A1Y2SKN3_9GAMM</name>
<comment type="caution">
    <text evidence="2">The sequence shown here is derived from an EMBL/GenBank/DDBJ whole genome shotgun (WGS) entry which is preliminary data.</text>
</comment>
<dbReference type="Gene3D" id="1.10.260.40">
    <property type="entry name" value="lambda repressor-like DNA-binding domains"/>
    <property type="match status" value="1"/>
</dbReference>
<dbReference type="AlphaFoldDB" id="A0A1Y2SKN3"/>
<proteinExistence type="predicted"/>
<protein>
    <submittedName>
        <fullName evidence="2">Transcriptional regulator</fullName>
    </submittedName>
</protein>
<dbReference type="EMBL" id="MUBK01000032">
    <property type="protein sequence ID" value="OTA18133.1"/>
    <property type="molecule type" value="Genomic_DNA"/>
</dbReference>
<dbReference type="Pfam" id="PF01381">
    <property type="entry name" value="HTH_3"/>
    <property type="match status" value="1"/>
</dbReference>
<dbReference type="InterPro" id="IPR001387">
    <property type="entry name" value="Cro/C1-type_HTH"/>
</dbReference>
<gene>
    <name evidence="2" type="ORF">Xbed_03202</name>
</gene>
<dbReference type="GO" id="GO:0003677">
    <property type="term" value="F:DNA binding"/>
    <property type="evidence" value="ECO:0007669"/>
    <property type="project" value="InterPro"/>
</dbReference>
<reference evidence="2 3" key="1">
    <citation type="submission" date="2017-01" db="EMBL/GenBank/DDBJ databases">
        <title>Deconstructing symbiosis and pathogenesis requirements using a combined genomic-metabolomic approach.</title>
        <authorList>
            <person name="Tobias N.J."/>
            <person name="Wolff H."/>
            <person name="Djahanschiri B."/>
            <person name="Ebersberger I."/>
            <person name="Bode H.B."/>
        </authorList>
    </citation>
    <scope>NUCLEOTIDE SEQUENCE [LARGE SCALE GENOMIC DNA]</scope>
    <source>
        <strain evidence="2 3">DSM 4764</strain>
    </source>
</reference>
<organism evidence="2 3">
    <name type="scientific">Xenorhabdus beddingii</name>
    <dbReference type="NCBI Taxonomy" id="40578"/>
    <lineage>
        <taxon>Bacteria</taxon>
        <taxon>Pseudomonadati</taxon>
        <taxon>Pseudomonadota</taxon>
        <taxon>Gammaproteobacteria</taxon>
        <taxon>Enterobacterales</taxon>
        <taxon>Morganellaceae</taxon>
        <taxon>Xenorhabdus</taxon>
    </lineage>
</organism>
<evidence type="ECO:0000313" key="3">
    <source>
        <dbReference type="Proteomes" id="UP000194204"/>
    </source>
</evidence>
<keyword evidence="3" id="KW-1185">Reference proteome</keyword>